<evidence type="ECO:0000313" key="1">
    <source>
        <dbReference type="EMBL" id="SBT04576.1"/>
    </source>
</evidence>
<proteinExistence type="predicted"/>
<accession>A0A1A8XIQ7</accession>
<dbReference type="Proteomes" id="UP000199169">
    <property type="component" value="Unassembled WGS sequence"/>
</dbReference>
<organism evidence="1 2">
    <name type="scientific">Candidatus Accumulibacter aalborgensis</name>
    <dbReference type="NCBI Taxonomy" id="1860102"/>
    <lineage>
        <taxon>Bacteria</taxon>
        <taxon>Pseudomonadati</taxon>
        <taxon>Pseudomonadota</taxon>
        <taxon>Betaproteobacteria</taxon>
        <taxon>Candidatus Accumulibacter</taxon>
    </lineage>
</organism>
<dbReference type="RefSeq" id="WP_186406077.1">
    <property type="nucleotide sequence ID" value="NZ_FLQX01000070.1"/>
</dbReference>
<protein>
    <submittedName>
        <fullName evidence="1">Uncharacterized protein</fullName>
    </submittedName>
</protein>
<reference evidence="1 2" key="1">
    <citation type="submission" date="2016-06" db="EMBL/GenBank/DDBJ databases">
        <authorList>
            <person name="Kjaerup R.B."/>
            <person name="Dalgaard T.S."/>
            <person name="Juul-Madsen H.R."/>
        </authorList>
    </citation>
    <scope>NUCLEOTIDE SEQUENCE [LARGE SCALE GENOMIC DNA]</scope>
    <source>
        <strain evidence="1">3</strain>
    </source>
</reference>
<keyword evidence="2" id="KW-1185">Reference proteome</keyword>
<dbReference type="AlphaFoldDB" id="A0A1A8XIQ7"/>
<dbReference type="EMBL" id="FLQX01000070">
    <property type="protein sequence ID" value="SBT04576.1"/>
    <property type="molecule type" value="Genomic_DNA"/>
</dbReference>
<name>A0A1A8XIQ7_9PROT</name>
<evidence type="ECO:0000313" key="2">
    <source>
        <dbReference type="Proteomes" id="UP000199169"/>
    </source>
</evidence>
<sequence>MAAELTVFLGPLQSLLAWFQKNRSVKDEQKTLALDAMNKALIATRKYIEAKGADGPADRAREFELAELWADAATKARHASGELAARLNDKSQYWSEPLKWSQEAVLLKRIDLESVQHEVKQLLTGA</sequence>
<gene>
    <name evidence="1" type="ORF">ACCAA_1610003</name>
</gene>